<dbReference type="PANTHER" id="PTHR31573:SF1">
    <property type="entry name" value="DNA OXIDATIVE DEMETHYLASE ALKBH2"/>
    <property type="match status" value="1"/>
</dbReference>
<reference evidence="5" key="1">
    <citation type="submission" date="2021-02" db="EMBL/GenBank/DDBJ databases">
        <authorList>
            <person name="Nowell W R."/>
        </authorList>
    </citation>
    <scope>NUCLEOTIDE SEQUENCE</scope>
</reference>
<feature type="binding site" evidence="2">
    <location>
        <position position="181"/>
    </location>
    <ligand>
        <name>substrate</name>
    </ligand>
</feature>
<comment type="caution">
    <text evidence="5">The sequence shown here is derived from an EMBL/GenBank/DDBJ whole genome shotgun (WGS) entry which is preliminary data.</text>
</comment>
<evidence type="ECO:0000256" key="1">
    <source>
        <dbReference type="ARBA" id="ARBA00001954"/>
    </source>
</evidence>
<dbReference type="OrthoDB" id="545910at2759"/>
<dbReference type="Proteomes" id="UP000681722">
    <property type="component" value="Unassembled WGS sequence"/>
</dbReference>
<dbReference type="EMBL" id="CAJNOQ010006016">
    <property type="protein sequence ID" value="CAF1119954.1"/>
    <property type="molecule type" value="Genomic_DNA"/>
</dbReference>
<dbReference type="EMBL" id="CAJNOK010005008">
    <property type="protein sequence ID" value="CAF0957312.1"/>
    <property type="molecule type" value="Genomic_DNA"/>
</dbReference>
<feature type="domain" description="Fe2OG dioxygenase" evidence="3">
    <location>
        <begin position="159"/>
        <end position="256"/>
    </location>
</feature>
<name>A0A814QGA9_9BILA</name>
<dbReference type="Gene3D" id="2.60.120.590">
    <property type="entry name" value="Alpha-ketoglutarate-dependent dioxygenase AlkB-like"/>
    <property type="match status" value="1"/>
</dbReference>
<dbReference type="InterPro" id="IPR032852">
    <property type="entry name" value="ALKBH2"/>
</dbReference>
<dbReference type="PROSITE" id="PS51471">
    <property type="entry name" value="FE2OG_OXY"/>
    <property type="match status" value="1"/>
</dbReference>
<feature type="binding site" evidence="2">
    <location>
        <position position="166"/>
    </location>
    <ligand>
        <name>2-oxoglutarate</name>
        <dbReference type="ChEBI" id="CHEBI:16810"/>
    </ligand>
</feature>
<dbReference type="GO" id="GO:0035516">
    <property type="term" value="F:broad specificity oxidative DNA demethylase activity"/>
    <property type="evidence" value="ECO:0007669"/>
    <property type="project" value="TreeGrafter"/>
</dbReference>
<proteinExistence type="predicted"/>
<dbReference type="EMBL" id="CAJOBA010005013">
    <property type="protein sequence ID" value="CAF3730382.1"/>
    <property type="molecule type" value="Genomic_DNA"/>
</dbReference>
<evidence type="ECO:0000313" key="4">
    <source>
        <dbReference type="EMBL" id="CAF0957312.1"/>
    </source>
</evidence>
<feature type="binding site" evidence="2">
    <location>
        <position position="168"/>
    </location>
    <ligand>
        <name>2-oxoglutarate</name>
        <dbReference type="ChEBI" id="CHEBI:16810"/>
    </ligand>
</feature>
<dbReference type="SUPFAM" id="SSF51197">
    <property type="entry name" value="Clavaminate synthase-like"/>
    <property type="match status" value="1"/>
</dbReference>
<organism evidence="5 8">
    <name type="scientific">Didymodactylos carnosus</name>
    <dbReference type="NCBI Taxonomy" id="1234261"/>
    <lineage>
        <taxon>Eukaryota</taxon>
        <taxon>Metazoa</taxon>
        <taxon>Spiralia</taxon>
        <taxon>Gnathifera</taxon>
        <taxon>Rotifera</taxon>
        <taxon>Eurotatoria</taxon>
        <taxon>Bdelloidea</taxon>
        <taxon>Philodinida</taxon>
        <taxon>Philodinidae</taxon>
        <taxon>Didymodactylos</taxon>
    </lineage>
</organism>
<feature type="binding site" evidence="2">
    <location>
        <position position="251"/>
    </location>
    <ligand>
        <name>2-oxoglutarate</name>
        <dbReference type="ChEBI" id="CHEBI:16810"/>
    </ligand>
</feature>
<sequence>MCSRKRKVSPHSSTNTDLHRFFGQSTVIKKKLKQQLDRSLFVYPFLTAYPIPTFDLSLSINVKQQKVINDKPQLDLIYFKSFIQSSTDQELYIYLLTSLPWYRVEYTKENLKISTPRYTTVFGIDETKQPAEVYQRPPREIPLVLQELKDRVERATSATYNFVLCNYYSSGNDSISYHSDDERFLGVKPTIASLSLGSQRDFYMKNKQDAKITQNFLLESGDLLVMRGETQAHWLHSIPKRTHAQGRINVTFRRAMIPEGTNNYYKYNVGDGQIFRFLNGIMTKYEEEES</sequence>
<keyword evidence="8" id="KW-1185">Reference proteome</keyword>
<dbReference type="AlphaFoldDB" id="A0A814QGA9"/>
<protein>
    <recommendedName>
        <fullName evidence="3">Fe2OG dioxygenase domain-containing protein</fullName>
    </recommendedName>
</protein>
<feature type="binding site" evidence="2">
    <location>
        <position position="247"/>
    </location>
    <ligand>
        <name>2-oxoglutarate</name>
        <dbReference type="ChEBI" id="CHEBI:16810"/>
    </ligand>
</feature>
<gene>
    <name evidence="5" type="ORF">GPM918_LOCUS19642</name>
    <name evidence="4" type="ORF">OVA965_LOCUS12450</name>
    <name evidence="7" type="ORF">SRO942_LOCUS19639</name>
    <name evidence="6" type="ORF">TMI583_LOCUS12454</name>
</gene>
<dbReference type="GO" id="GO:0008198">
    <property type="term" value="F:ferrous iron binding"/>
    <property type="evidence" value="ECO:0007669"/>
    <property type="project" value="TreeGrafter"/>
</dbReference>
<evidence type="ECO:0000313" key="7">
    <source>
        <dbReference type="EMBL" id="CAF3883628.1"/>
    </source>
</evidence>
<dbReference type="GO" id="GO:0051747">
    <property type="term" value="F:cytosine C-5 DNA demethylase activity"/>
    <property type="evidence" value="ECO:0007669"/>
    <property type="project" value="TreeGrafter"/>
</dbReference>
<comment type="cofactor">
    <cofactor evidence="1">
        <name>Fe(2+)</name>
        <dbReference type="ChEBI" id="CHEBI:29033"/>
    </cofactor>
</comment>
<dbReference type="InterPro" id="IPR027450">
    <property type="entry name" value="AlkB-like"/>
</dbReference>
<evidence type="ECO:0000259" key="3">
    <source>
        <dbReference type="PROSITE" id="PS51471"/>
    </source>
</evidence>
<feature type="binding site" evidence="2">
    <location>
        <position position="253"/>
    </location>
    <ligand>
        <name>2-oxoglutarate</name>
        <dbReference type="ChEBI" id="CHEBI:16810"/>
    </ligand>
</feature>
<evidence type="ECO:0000256" key="2">
    <source>
        <dbReference type="PIRSR" id="PIRSR632852-1"/>
    </source>
</evidence>
<feature type="binding site" evidence="2">
    <location>
        <position position="236"/>
    </location>
    <ligand>
        <name>2-oxoglutarate</name>
        <dbReference type="ChEBI" id="CHEBI:16810"/>
    </ligand>
</feature>
<evidence type="ECO:0000313" key="5">
    <source>
        <dbReference type="EMBL" id="CAF1119954.1"/>
    </source>
</evidence>
<dbReference type="Pfam" id="PF13532">
    <property type="entry name" value="2OG-FeII_Oxy_2"/>
    <property type="match status" value="1"/>
</dbReference>
<dbReference type="PANTHER" id="PTHR31573">
    <property type="entry name" value="ALPHA-KETOGLUTARATE-DEPENDENT DIOXYGENASE ALKB HOMOLOG 2"/>
    <property type="match status" value="1"/>
</dbReference>
<dbReference type="Proteomes" id="UP000677228">
    <property type="component" value="Unassembled WGS sequence"/>
</dbReference>
<accession>A0A814QGA9</accession>
<dbReference type="Proteomes" id="UP000682733">
    <property type="component" value="Unassembled WGS sequence"/>
</dbReference>
<evidence type="ECO:0000313" key="6">
    <source>
        <dbReference type="EMBL" id="CAF3730382.1"/>
    </source>
</evidence>
<evidence type="ECO:0000313" key="8">
    <source>
        <dbReference type="Proteomes" id="UP000663829"/>
    </source>
</evidence>
<dbReference type="InterPro" id="IPR037151">
    <property type="entry name" value="AlkB-like_sf"/>
</dbReference>
<feature type="binding site" evidence="2">
    <location>
        <position position="178"/>
    </location>
    <ligand>
        <name>2-oxoglutarate</name>
        <dbReference type="ChEBI" id="CHEBI:16810"/>
    </ligand>
</feature>
<dbReference type="EMBL" id="CAJOBC010006016">
    <property type="protein sequence ID" value="CAF3883628.1"/>
    <property type="molecule type" value="Genomic_DNA"/>
</dbReference>
<dbReference type="InterPro" id="IPR005123">
    <property type="entry name" value="Oxoglu/Fe-dep_dioxygenase_dom"/>
</dbReference>
<dbReference type="GO" id="GO:0006307">
    <property type="term" value="P:DNA alkylation repair"/>
    <property type="evidence" value="ECO:0007669"/>
    <property type="project" value="TreeGrafter"/>
</dbReference>
<dbReference type="Proteomes" id="UP000663829">
    <property type="component" value="Unassembled WGS sequence"/>
</dbReference>